<proteinExistence type="predicted"/>
<reference evidence="1" key="1">
    <citation type="journal article" date="2021" name="Proc. Natl. Acad. Sci. U.S.A.">
        <title>A Catalog of Tens of Thousands of Viruses from Human Metagenomes Reveals Hidden Associations with Chronic Diseases.</title>
        <authorList>
            <person name="Tisza M.J."/>
            <person name="Buck C.B."/>
        </authorList>
    </citation>
    <scope>NUCLEOTIDE SEQUENCE</scope>
    <source>
        <strain evidence="1">CtPNe1</strain>
    </source>
</reference>
<evidence type="ECO:0000313" key="1">
    <source>
        <dbReference type="EMBL" id="DAD56894.1"/>
    </source>
</evidence>
<name>A0A8D9UIR0_9VIRU</name>
<accession>A0A8D9UIR0</accession>
<protein>
    <submittedName>
        <fullName evidence="1">Uncharacterized protein</fullName>
    </submittedName>
</protein>
<organism evidence="1">
    <name type="scientific">Bacteriophage sp</name>
    <dbReference type="NCBI Taxonomy" id="38018"/>
    <lineage>
        <taxon>Viruses</taxon>
    </lineage>
</organism>
<sequence length="35" mass="4175">MYQPLSHLLSNFVTFEVTLIIHRKSNLSSYFFLDL</sequence>
<dbReference type="EMBL" id="BK029947">
    <property type="protein sequence ID" value="DAD56894.1"/>
    <property type="molecule type" value="Genomic_DNA"/>
</dbReference>